<keyword evidence="2" id="KW-0274">FAD</keyword>
<evidence type="ECO:0000313" key="6">
    <source>
        <dbReference type="Proteomes" id="UP000199341"/>
    </source>
</evidence>
<sequence length="305" mass="31284">MTTLDRAPEHTGPVQPPVLLAPDSLDEALRLLAAPEAAAVAGGVRHTLRRHDRLPTPATLVSVGRLPGFGTVTWSGDEVVIGAGARLADLEADARLAAVWPAVTEAAGSVATARIRRMVTLGGNLAARDDSHDPPVALAAAGARLTVRSACSTRTLAVGDLGGLRGDELIQEVRLPLTAAGAVGSSFVKFLVRGLWEYACVNVAAVVRLDADGAARELSLAVGSVTGGPVLIDLADLVHAAGRDPGGPGGVGDAVIEEAARRAADRTRPYSDVRGSAAYKTRMIAEFARRALTTAALRAAEGAAR</sequence>
<evidence type="ECO:0000256" key="1">
    <source>
        <dbReference type="ARBA" id="ARBA00022630"/>
    </source>
</evidence>
<evidence type="ECO:0000259" key="4">
    <source>
        <dbReference type="PROSITE" id="PS51387"/>
    </source>
</evidence>
<dbReference type="Proteomes" id="UP000199341">
    <property type="component" value="Unassembled WGS sequence"/>
</dbReference>
<evidence type="ECO:0000256" key="2">
    <source>
        <dbReference type="ARBA" id="ARBA00022827"/>
    </source>
</evidence>
<reference evidence="5 6" key="1">
    <citation type="submission" date="2016-10" db="EMBL/GenBank/DDBJ databases">
        <authorList>
            <person name="de Groot N.N."/>
        </authorList>
    </citation>
    <scope>NUCLEOTIDE SEQUENCE [LARGE SCALE GENOMIC DNA]</scope>
    <source>
        <strain evidence="5 6">CGMCC 4.2022</strain>
    </source>
</reference>
<evidence type="ECO:0000313" key="5">
    <source>
        <dbReference type="EMBL" id="SDP19566.1"/>
    </source>
</evidence>
<protein>
    <submittedName>
        <fullName evidence="5">Carbon-monoxide dehydrogenase medium subunit</fullName>
    </submittedName>
</protein>
<accession>A0A1H0QS72</accession>
<dbReference type="InterPro" id="IPR016166">
    <property type="entry name" value="FAD-bd_PCMH"/>
</dbReference>
<dbReference type="STRING" id="310781.SAMN05216259_11986"/>
<dbReference type="InterPro" id="IPR005107">
    <property type="entry name" value="CO_DH_flav_C"/>
</dbReference>
<dbReference type="Pfam" id="PF00941">
    <property type="entry name" value="FAD_binding_5"/>
    <property type="match status" value="1"/>
</dbReference>
<dbReference type="InterPro" id="IPR016169">
    <property type="entry name" value="FAD-bd_PCMH_sub2"/>
</dbReference>
<organism evidence="5 6">
    <name type="scientific">Actinacidiphila guanduensis</name>
    <dbReference type="NCBI Taxonomy" id="310781"/>
    <lineage>
        <taxon>Bacteria</taxon>
        <taxon>Bacillati</taxon>
        <taxon>Actinomycetota</taxon>
        <taxon>Actinomycetes</taxon>
        <taxon>Kitasatosporales</taxon>
        <taxon>Streptomycetaceae</taxon>
        <taxon>Actinacidiphila</taxon>
    </lineage>
</organism>
<keyword evidence="1" id="KW-0285">Flavoprotein</keyword>
<dbReference type="PANTHER" id="PTHR42659:SF2">
    <property type="entry name" value="XANTHINE DEHYDROGENASE SUBUNIT C-RELATED"/>
    <property type="match status" value="1"/>
</dbReference>
<dbReference type="GO" id="GO:0071949">
    <property type="term" value="F:FAD binding"/>
    <property type="evidence" value="ECO:0007669"/>
    <property type="project" value="InterPro"/>
</dbReference>
<dbReference type="SUPFAM" id="SSF56176">
    <property type="entry name" value="FAD-binding/transporter-associated domain-like"/>
    <property type="match status" value="1"/>
</dbReference>
<gene>
    <name evidence="5" type="ORF">SAMN05216259_11986</name>
</gene>
<dbReference type="Gene3D" id="3.30.43.10">
    <property type="entry name" value="Uridine Diphospho-n-acetylenolpyruvylglucosamine Reductase, domain 2"/>
    <property type="match status" value="1"/>
</dbReference>
<dbReference type="Pfam" id="PF03450">
    <property type="entry name" value="CO_deh_flav_C"/>
    <property type="match status" value="1"/>
</dbReference>
<dbReference type="PANTHER" id="PTHR42659">
    <property type="entry name" value="XANTHINE DEHYDROGENASE SUBUNIT C-RELATED"/>
    <property type="match status" value="1"/>
</dbReference>
<dbReference type="InterPro" id="IPR016167">
    <property type="entry name" value="FAD-bd_PCMH_sub1"/>
</dbReference>
<proteinExistence type="predicted"/>
<keyword evidence="6" id="KW-1185">Reference proteome</keyword>
<feature type="domain" description="FAD-binding PCMH-type" evidence="4">
    <location>
        <begin position="11"/>
        <end position="180"/>
    </location>
</feature>
<dbReference type="SUPFAM" id="SSF55447">
    <property type="entry name" value="CO dehydrogenase flavoprotein C-terminal domain-like"/>
    <property type="match status" value="1"/>
</dbReference>
<dbReference type="Gene3D" id="3.30.465.10">
    <property type="match status" value="1"/>
</dbReference>
<dbReference type="InterPro" id="IPR036318">
    <property type="entry name" value="FAD-bd_PCMH-like_sf"/>
</dbReference>
<dbReference type="OrthoDB" id="4145716at2"/>
<dbReference type="SMART" id="SM01092">
    <property type="entry name" value="CO_deh_flav_C"/>
    <property type="match status" value="1"/>
</dbReference>
<dbReference type="GO" id="GO:0016491">
    <property type="term" value="F:oxidoreductase activity"/>
    <property type="evidence" value="ECO:0007669"/>
    <property type="project" value="UniProtKB-KW"/>
</dbReference>
<dbReference type="EMBL" id="FNIE01000019">
    <property type="protein sequence ID" value="SDP19566.1"/>
    <property type="molecule type" value="Genomic_DNA"/>
</dbReference>
<dbReference type="Gene3D" id="3.30.390.50">
    <property type="entry name" value="CO dehydrogenase flavoprotein, C-terminal domain"/>
    <property type="match status" value="1"/>
</dbReference>
<dbReference type="PROSITE" id="PS51387">
    <property type="entry name" value="FAD_PCMH"/>
    <property type="match status" value="1"/>
</dbReference>
<dbReference type="InterPro" id="IPR002346">
    <property type="entry name" value="Mopterin_DH_FAD-bd"/>
</dbReference>
<keyword evidence="3" id="KW-0560">Oxidoreductase</keyword>
<name>A0A1H0QS72_9ACTN</name>
<dbReference type="AlphaFoldDB" id="A0A1H0QS72"/>
<evidence type="ECO:0000256" key="3">
    <source>
        <dbReference type="ARBA" id="ARBA00023002"/>
    </source>
</evidence>
<dbReference type="InterPro" id="IPR036683">
    <property type="entry name" value="CO_DH_flav_C_dom_sf"/>
</dbReference>
<dbReference type="RefSeq" id="WP_093787914.1">
    <property type="nucleotide sequence ID" value="NZ_FNIE01000019.1"/>
</dbReference>
<dbReference type="InterPro" id="IPR051312">
    <property type="entry name" value="Diverse_Substr_Oxidored"/>
</dbReference>